<organism evidence="10 11">
    <name type="scientific">Candidatus Sulfotelmatobacter kueseliae</name>
    <dbReference type="NCBI Taxonomy" id="2042962"/>
    <lineage>
        <taxon>Bacteria</taxon>
        <taxon>Pseudomonadati</taxon>
        <taxon>Acidobacteriota</taxon>
        <taxon>Terriglobia</taxon>
        <taxon>Terriglobales</taxon>
        <taxon>Candidatus Korobacteraceae</taxon>
        <taxon>Candidatus Sulfotelmatobacter</taxon>
    </lineage>
</organism>
<gene>
    <name evidence="10" type="primary">argD</name>
    <name evidence="10" type="ORF">SBA1_1020006</name>
</gene>
<dbReference type="GO" id="GO:0008453">
    <property type="term" value="F:alanine-glyoxylate transaminase activity"/>
    <property type="evidence" value="ECO:0007669"/>
    <property type="project" value="UniProtKB-EC"/>
</dbReference>
<comment type="similarity">
    <text evidence="2 9">Belongs to the class-III pyridoxal-phosphate-dependent aminotransferase family.</text>
</comment>
<dbReference type="PANTHER" id="PTHR45688">
    <property type="match status" value="1"/>
</dbReference>
<dbReference type="InterPro" id="IPR015422">
    <property type="entry name" value="PyrdxlP-dep_Trfase_small"/>
</dbReference>
<evidence type="ECO:0000256" key="7">
    <source>
        <dbReference type="ARBA" id="ARBA00022898"/>
    </source>
</evidence>
<accession>A0A2U3JX43</accession>
<dbReference type="InterPro" id="IPR049704">
    <property type="entry name" value="Aminotrans_3_PPA_site"/>
</dbReference>
<sequence length="431" mass="46328">MSDTIQKYKDYVMTGFMKSVVPIVIDHASGATVTDVNGREYLDCFAGISVVNAGHNNPQVIAAAKAQMDKLVHCSSYIYHVQPVADLAEKIAQIAPRGLTKTFFGNSGAEAIEGAMKLARLYTGKHEFIALHASFHGRSWGTLSITGNQGRKKRGGPYASGVAFAPAPYAYRSEWRNDPEECGRQCARSIDDVIRFATSADVAAFIAEPVMGEGGIIVPPPNYFKEVKKILDQHGILFIADEVQSGFGRTGKMFAYEHYGVDPDILVTAKGIADGFPLSAFTTRPEIAAAFKPGDHLSTFGGNPVSCAAALANIEFMQKENLPARAAETGHYAMSKLRELQKQNPIIGDIRGLGLMIGVELVKDEKLTPATAEAEAIRDALLKNGVLVGVGGVYGNVIRFQPPLIITRQQIDKAISAFAAALQEVAQPTTV</sequence>
<dbReference type="PIRSF" id="PIRSF000521">
    <property type="entry name" value="Transaminase_4ab_Lys_Orn"/>
    <property type="match status" value="1"/>
</dbReference>
<protein>
    <recommendedName>
        <fullName evidence="4">alanine--glyoxylate transaminase</fullName>
        <ecNumber evidence="4">2.6.1.44</ecNumber>
    </recommendedName>
</protein>
<dbReference type="OrthoDB" id="9807885at2"/>
<comment type="cofactor">
    <cofactor evidence="1">
        <name>pyridoxal 5'-phosphate</name>
        <dbReference type="ChEBI" id="CHEBI:597326"/>
    </cofactor>
</comment>
<comment type="subunit">
    <text evidence="3">Homotetramer.</text>
</comment>
<evidence type="ECO:0000313" key="10">
    <source>
        <dbReference type="EMBL" id="SPF32002.1"/>
    </source>
</evidence>
<dbReference type="PANTHER" id="PTHR45688:SF3">
    <property type="entry name" value="ALANINE--GLYOXYLATE AMINOTRANSFERASE 2, MITOCHONDRIAL"/>
    <property type="match status" value="1"/>
</dbReference>
<proteinExistence type="inferred from homology"/>
<dbReference type="InterPro" id="IPR005814">
    <property type="entry name" value="Aminotrans_3"/>
</dbReference>
<evidence type="ECO:0000256" key="2">
    <source>
        <dbReference type="ARBA" id="ARBA00008954"/>
    </source>
</evidence>
<keyword evidence="5 10" id="KW-0032">Aminotransferase</keyword>
<keyword evidence="6 10" id="KW-0808">Transferase</keyword>
<dbReference type="GO" id="GO:0030170">
    <property type="term" value="F:pyridoxal phosphate binding"/>
    <property type="evidence" value="ECO:0007669"/>
    <property type="project" value="InterPro"/>
</dbReference>
<dbReference type="Gene3D" id="3.40.640.10">
    <property type="entry name" value="Type I PLP-dependent aspartate aminotransferase-like (Major domain)"/>
    <property type="match status" value="1"/>
</dbReference>
<dbReference type="Proteomes" id="UP000238701">
    <property type="component" value="Unassembled WGS sequence"/>
</dbReference>
<keyword evidence="7 9" id="KW-0663">Pyridoxal phosphate</keyword>
<dbReference type="FunFam" id="3.40.640.10:FF:000004">
    <property type="entry name" value="Acetylornithine aminotransferase"/>
    <property type="match status" value="1"/>
</dbReference>
<evidence type="ECO:0000256" key="1">
    <source>
        <dbReference type="ARBA" id="ARBA00001933"/>
    </source>
</evidence>
<evidence type="ECO:0000256" key="9">
    <source>
        <dbReference type="RuleBase" id="RU003560"/>
    </source>
</evidence>
<evidence type="ECO:0000256" key="4">
    <source>
        <dbReference type="ARBA" id="ARBA00013049"/>
    </source>
</evidence>
<evidence type="ECO:0000256" key="3">
    <source>
        <dbReference type="ARBA" id="ARBA00011881"/>
    </source>
</evidence>
<dbReference type="CDD" id="cd00610">
    <property type="entry name" value="OAT_like"/>
    <property type="match status" value="1"/>
</dbReference>
<dbReference type="PROSITE" id="PS00600">
    <property type="entry name" value="AA_TRANSFER_CLASS_3"/>
    <property type="match status" value="1"/>
</dbReference>
<dbReference type="Pfam" id="PF00202">
    <property type="entry name" value="Aminotran_3"/>
    <property type="match status" value="1"/>
</dbReference>
<reference evidence="11" key="1">
    <citation type="submission" date="2018-02" db="EMBL/GenBank/DDBJ databases">
        <authorList>
            <person name="Hausmann B."/>
        </authorList>
    </citation>
    <scope>NUCLEOTIDE SEQUENCE [LARGE SCALE GENOMIC DNA]</scope>
    <source>
        <strain evidence="11">Peat soil MAG SbA1</strain>
    </source>
</reference>
<dbReference type="AlphaFoldDB" id="A0A2U3JX43"/>
<dbReference type="SUPFAM" id="SSF53383">
    <property type="entry name" value="PLP-dependent transferases"/>
    <property type="match status" value="1"/>
</dbReference>
<dbReference type="Gene3D" id="3.90.1150.10">
    <property type="entry name" value="Aspartate Aminotransferase, domain 1"/>
    <property type="match status" value="1"/>
</dbReference>
<evidence type="ECO:0000256" key="5">
    <source>
        <dbReference type="ARBA" id="ARBA00022576"/>
    </source>
</evidence>
<dbReference type="InterPro" id="IPR015421">
    <property type="entry name" value="PyrdxlP-dep_Trfase_major"/>
</dbReference>
<dbReference type="InterPro" id="IPR015424">
    <property type="entry name" value="PyrdxlP-dep_Trfase"/>
</dbReference>
<keyword evidence="8" id="KW-0809">Transit peptide</keyword>
<dbReference type="EMBL" id="OMOD01000005">
    <property type="protein sequence ID" value="SPF32002.1"/>
    <property type="molecule type" value="Genomic_DNA"/>
</dbReference>
<evidence type="ECO:0000256" key="6">
    <source>
        <dbReference type="ARBA" id="ARBA00022679"/>
    </source>
</evidence>
<name>A0A2U3JX43_9BACT</name>
<dbReference type="EC" id="2.6.1.44" evidence="4"/>
<evidence type="ECO:0000256" key="8">
    <source>
        <dbReference type="ARBA" id="ARBA00022946"/>
    </source>
</evidence>
<evidence type="ECO:0000313" key="11">
    <source>
        <dbReference type="Proteomes" id="UP000238701"/>
    </source>
</evidence>